<reference evidence="1" key="2">
    <citation type="submission" date="2015-06" db="UniProtKB">
        <authorList>
            <consortium name="EnsemblPlants"/>
        </authorList>
    </citation>
    <scope>IDENTIFICATION</scope>
</reference>
<dbReference type="HOGENOM" id="CLU_1362362_0_0_1"/>
<evidence type="ECO:0000313" key="1">
    <source>
        <dbReference type="EnsemblPlants" id="ORUFI01G10860.1"/>
    </source>
</evidence>
<dbReference type="AlphaFoldDB" id="A0A0E0MU58"/>
<dbReference type="Gramene" id="ORUFI01G10860.1">
    <property type="protein sequence ID" value="ORUFI01G10860.1"/>
    <property type="gene ID" value="ORUFI01G10860"/>
</dbReference>
<dbReference type="EnsemblPlants" id="ORUFI01G10860.1">
    <property type="protein sequence ID" value="ORUFI01G10860.1"/>
    <property type="gene ID" value="ORUFI01G10860"/>
</dbReference>
<sequence length="201" mass="21752">MLGEVSSRLLRTSLLSPFSPLRVSFTVRLRIAFPSELLASTVWSAACARSGGPRASTLSAKLYKISRTVQRYRPQVAGCWVPGIGHWAEAAARGRAIYTRCLLPESAPRQARLQRQKCTLTSGRVSRASGSGGEGMDNSAEVAWPQFHGRESHNDGGGMSVDLRLRARAERMLTTATKVAGVWGLPACRGGSEEARIEDLL</sequence>
<dbReference type="Proteomes" id="UP000008022">
    <property type="component" value="Unassembled WGS sequence"/>
</dbReference>
<protein>
    <submittedName>
        <fullName evidence="1">Uncharacterized protein</fullName>
    </submittedName>
</protein>
<evidence type="ECO:0000313" key="2">
    <source>
        <dbReference type="Proteomes" id="UP000008022"/>
    </source>
</evidence>
<proteinExistence type="predicted"/>
<keyword evidence="2" id="KW-1185">Reference proteome</keyword>
<name>A0A0E0MU58_ORYRU</name>
<reference evidence="2" key="1">
    <citation type="submission" date="2013-06" db="EMBL/GenBank/DDBJ databases">
        <authorList>
            <person name="Zhao Q."/>
        </authorList>
    </citation>
    <scope>NUCLEOTIDE SEQUENCE</scope>
    <source>
        <strain evidence="2">cv. W1943</strain>
    </source>
</reference>
<accession>A0A0E0MU58</accession>
<organism evidence="1 2">
    <name type="scientific">Oryza rufipogon</name>
    <name type="common">Brownbeard rice</name>
    <name type="synonym">Asian wild rice</name>
    <dbReference type="NCBI Taxonomy" id="4529"/>
    <lineage>
        <taxon>Eukaryota</taxon>
        <taxon>Viridiplantae</taxon>
        <taxon>Streptophyta</taxon>
        <taxon>Embryophyta</taxon>
        <taxon>Tracheophyta</taxon>
        <taxon>Spermatophyta</taxon>
        <taxon>Magnoliopsida</taxon>
        <taxon>Liliopsida</taxon>
        <taxon>Poales</taxon>
        <taxon>Poaceae</taxon>
        <taxon>BOP clade</taxon>
        <taxon>Oryzoideae</taxon>
        <taxon>Oryzeae</taxon>
        <taxon>Oryzinae</taxon>
        <taxon>Oryza</taxon>
    </lineage>
</organism>